<name>A0A398CIM9_9BACL</name>
<sequence length="710" mass="78917">MEDGSTYFSVNRSEHWGRRGVARNLEDTDGMTVRKGEKYGILDTLQLETLEGIGEVSGFCVGPLGRLVLLSEDGDLWTYDRKSRHHERLFVTGHGLFGGTAQLAVTGDLLFVADASPDGVGEPTIAAYDMANGQMKWQRSGGMLDGVPFYPLAAASDDNYVYVLSPRAELEECEPDANGLVPLALIRLTLSGGMDAVFTDDRFAAYLPESSGDWRGIVFLAVSPDGGIHAFDSRGRVLFVFGLEGRLLTRMVLPPLSFAGLGVDSNRQMYLGDSRIIGEESEDDRFILHFGADGELIGRVAGFRGKTDGLLIDGSDRMYIWNAENRTITVLELQPQTLGWEGIGAPEGIWLSSAFDSAEAETVWHKFTLDADIPDGTQIRVSYFSSDSDKRVIGHSVRSVNEWISGKDISFDEKLAGLAPYWSEPVINPADALFFEAQGRYLWLKIEWIGSERTAPTLRRLRVYFPRDTLLSHLPSVYREESGSDFLERFLSLFGTLFDDMEEKIEGMALQFDRERVNGSQLRWLASWLGIACDEHWSDEWVRRLIRARSRALPLPGNEAGDRNADRDAYRHSAYHRRAIPIQSDAGACRAQMADRSFVRGRSSHVHAAPACGESRFRQGTRAAEIVGRGPYPGVHGSPDDVASTLDVSRFTYLSRRQHAADRAISIHDIRRSEHAERHADRGHGYGPANGRAHEAGTGFRVGIRRRALR</sequence>
<accession>A0A398CIM9</accession>
<dbReference type="Proteomes" id="UP000266340">
    <property type="component" value="Unassembled WGS sequence"/>
</dbReference>
<dbReference type="RefSeq" id="WP_119150631.1">
    <property type="nucleotide sequence ID" value="NZ_QXJM01000039.1"/>
</dbReference>
<evidence type="ECO:0000256" key="1">
    <source>
        <dbReference type="SAM" id="MobiDB-lite"/>
    </source>
</evidence>
<dbReference type="InterPro" id="IPR011748">
    <property type="entry name" value="Unchr_phage_tail-like"/>
</dbReference>
<dbReference type="AlphaFoldDB" id="A0A398CIM9"/>
<dbReference type="NCBIfam" id="TIGR02242">
    <property type="entry name" value="tail_TIGR02242"/>
    <property type="match status" value="1"/>
</dbReference>
<keyword evidence="3" id="KW-1185">Reference proteome</keyword>
<feature type="region of interest" description="Disordered" evidence="1">
    <location>
        <begin position="673"/>
        <end position="699"/>
    </location>
</feature>
<proteinExistence type="predicted"/>
<dbReference type="InterPro" id="IPR015943">
    <property type="entry name" value="WD40/YVTN_repeat-like_dom_sf"/>
</dbReference>
<reference evidence="2 3" key="1">
    <citation type="submission" date="2018-09" db="EMBL/GenBank/DDBJ databases">
        <title>Cohnella cavernae sp. nov., isolated from a karst cave.</title>
        <authorList>
            <person name="Zhu H."/>
        </authorList>
    </citation>
    <scope>NUCLEOTIDE SEQUENCE [LARGE SCALE GENOMIC DNA]</scope>
    <source>
        <strain evidence="2 3">K2E09-144</strain>
    </source>
</reference>
<organism evidence="2 3">
    <name type="scientific">Cohnella faecalis</name>
    <dbReference type="NCBI Taxonomy" id="2315694"/>
    <lineage>
        <taxon>Bacteria</taxon>
        <taxon>Bacillati</taxon>
        <taxon>Bacillota</taxon>
        <taxon>Bacilli</taxon>
        <taxon>Bacillales</taxon>
        <taxon>Paenibacillaceae</taxon>
        <taxon>Cohnella</taxon>
    </lineage>
</organism>
<evidence type="ECO:0000313" key="3">
    <source>
        <dbReference type="Proteomes" id="UP000266340"/>
    </source>
</evidence>
<evidence type="ECO:0000313" key="2">
    <source>
        <dbReference type="EMBL" id="RIE02593.1"/>
    </source>
</evidence>
<feature type="compositionally biased region" description="Basic and acidic residues" evidence="1">
    <location>
        <begin position="673"/>
        <end position="684"/>
    </location>
</feature>
<comment type="caution">
    <text evidence="2">The sequence shown here is derived from an EMBL/GenBank/DDBJ whole genome shotgun (WGS) entry which is preliminary data.</text>
</comment>
<dbReference type="Gene3D" id="2.130.10.10">
    <property type="entry name" value="YVTN repeat-like/Quinoprotein amine dehydrogenase"/>
    <property type="match status" value="1"/>
</dbReference>
<evidence type="ECO:0008006" key="4">
    <source>
        <dbReference type="Google" id="ProtNLM"/>
    </source>
</evidence>
<dbReference type="SUPFAM" id="SSF101898">
    <property type="entry name" value="NHL repeat"/>
    <property type="match status" value="1"/>
</dbReference>
<protein>
    <recommendedName>
        <fullName evidence="4">Phage tail protein</fullName>
    </recommendedName>
</protein>
<dbReference type="EMBL" id="QXJM01000039">
    <property type="protein sequence ID" value="RIE02593.1"/>
    <property type="molecule type" value="Genomic_DNA"/>
</dbReference>
<gene>
    <name evidence="2" type="ORF">D3H35_18085</name>
</gene>
<dbReference type="OrthoDB" id="370073at2"/>